<feature type="transmembrane region" description="Helical" evidence="1">
    <location>
        <begin position="41"/>
        <end position="71"/>
    </location>
</feature>
<organism evidence="3 4">
    <name type="scientific">Sus scrofa</name>
    <name type="common">Pig</name>
    <dbReference type="NCBI Taxonomy" id="9823"/>
    <lineage>
        <taxon>Eukaryota</taxon>
        <taxon>Metazoa</taxon>
        <taxon>Chordata</taxon>
        <taxon>Craniata</taxon>
        <taxon>Vertebrata</taxon>
        <taxon>Euteleostomi</taxon>
        <taxon>Mammalia</taxon>
        <taxon>Eutheria</taxon>
        <taxon>Laurasiatheria</taxon>
        <taxon>Artiodactyla</taxon>
        <taxon>Suina</taxon>
        <taxon>Suidae</taxon>
        <taxon>Sus</taxon>
    </lineage>
</organism>
<keyword evidence="2" id="KW-0732">Signal</keyword>
<feature type="chain" id="PRO_5034481270" evidence="2">
    <location>
        <begin position="20"/>
        <end position="124"/>
    </location>
</feature>
<evidence type="ECO:0000256" key="1">
    <source>
        <dbReference type="SAM" id="Phobius"/>
    </source>
</evidence>
<dbReference type="AlphaFoldDB" id="A0A8D1MM80"/>
<sequence length="124" mass="14463">MVVLFLIFLRKFYIIFCSACTSLCSHQQCTRVPFSPHPHQYLLSLVLLMIDILTGVRRYLVVGLICISLMINDVEYPFIYLLAICMLTLEKYLFSSSVHFLFYFLLLSCISYLYILDINPLSDI</sequence>
<keyword evidence="1" id="KW-0472">Membrane</keyword>
<proteinExistence type="predicted"/>
<evidence type="ECO:0000256" key="2">
    <source>
        <dbReference type="SAM" id="SignalP"/>
    </source>
</evidence>
<feature type="signal peptide" evidence="2">
    <location>
        <begin position="1"/>
        <end position="19"/>
    </location>
</feature>
<evidence type="ECO:0000313" key="4">
    <source>
        <dbReference type="Proteomes" id="UP000694571"/>
    </source>
</evidence>
<dbReference type="Proteomes" id="UP000694571">
    <property type="component" value="Unplaced"/>
</dbReference>
<accession>A0A8D1MM80</accession>
<name>A0A8D1MM80_PIG</name>
<protein>
    <submittedName>
        <fullName evidence="3">Uncharacterized protein</fullName>
    </submittedName>
</protein>
<dbReference type="Ensembl" id="ENSSSCT00050058246.1">
    <property type="protein sequence ID" value="ENSSSCP00050024928.1"/>
    <property type="gene ID" value="ENSSSCG00050042849.1"/>
</dbReference>
<feature type="transmembrane region" description="Helical" evidence="1">
    <location>
        <begin position="100"/>
        <end position="116"/>
    </location>
</feature>
<reference evidence="3" key="1">
    <citation type="submission" date="2025-08" db="UniProtKB">
        <authorList>
            <consortium name="Ensembl"/>
        </authorList>
    </citation>
    <scope>IDENTIFICATION</scope>
</reference>
<keyword evidence="1" id="KW-1133">Transmembrane helix</keyword>
<evidence type="ECO:0000313" key="3">
    <source>
        <dbReference type="Ensembl" id="ENSSSCP00050024928.1"/>
    </source>
</evidence>
<keyword evidence="1" id="KW-0812">Transmembrane</keyword>